<gene>
    <name evidence="1" type="ORF">PISL3812_06867</name>
</gene>
<protein>
    <submittedName>
        <fullName evidence="1">Uncharacterized protein</fullName>
    </submittedName>
</protein>
<sequence>MSKHGTFGRSMSRLKSGFDSLRWSDIVGEKKERERLQQEKRKKAIEAFLRSFEKLKNHPIYLTADDISSLDFIVNIEEFQLRNDDAIEKNEAEKKSDFFTPMTKEALVSTYEMNLQSKKMADWYSELQKATDEGSKILNLMKVKSLDMKPEIMCSRLRWGVEIVPRMGTEDNSKPLRVVTGWRETFHFNFTPEFVPFVDRHTLPPYGCQHFWTKKGYPHVKMCMHHGNDKPVKYLLLGEFLTIVATICTRLIDPALQNHAIVPVMMFSFIAPQHGRLILSHFDGNTLFIRMSETLEFSSKDEEAWETFIRYAAADVNSEADTSTMA</sequence>
<dbReference type="OMA" id="YSEPAYC"/>
<dbReference type="AlphaFoldDB" id="A0A0U1M2L0"/>
<evidence type="ECO:0000313" key="1">
    <source>
        <dbReference type="EMBL" id="CRG89828.1"/>
    </source>
</evidence>
<dbReference type="OrthoDB" id="4226581at2759"/>
<proteinExistence type="predicted"/>
<keyword evidence="2" id="KW-1185">Reference proteome</keyword>
<name>A0A0U1M2L0_TALIS</name>
<organism evidence="1 2">
    <name type="scientific">Talaromyces islandicus</name>
    <name type="common">Penicillium islandicum</name>
    <dbReference type="NCBI Taxonomy" id="28573"/>
    <lineage>
        <taxon>Eukaryota</taxon>
        <taxon>Fungi</taxon>
        <taxon>Dikarya</taxon>
        <taxon>Ascomycota</taxon>
        <taxon>Pezizomycotina</taxon>
        <taxon>Eurotiomycetes</taxon>
        <taxon>Eurotiomycetidae</taxon>
        <taxon>Eurotiales</taxon>
        <taxon>Trichocomaceae</taxon>
        <taxon>Talaromyces</taxon>
        <taxon>Talaromyces sect. Islandici</taxon>
    </lineage>
</organism>
<dbReference type="Proteomes" id="UP000054383">
    <property type="component" value="Unassembled WGS sequence"/>
</dbReference>
<dbReference type="STRING" id="28573.A0A0U1M2L0"/>
<evidence type="ECO:0000313" key="2">
    <source>
        <dbReference type="Proteomes" id="UP000054383"/>
    </source>
</evidence>
<dbReference type="EMBL" id="CVMT01000006">
    <property type="protein sequence ID" value="CRG89828.1"/>
    <property type="molecule type" value="Genomic_DNA"/>
</dbReference>
<accession>A0A0U1M2L0</accession>
<reference evidence="1 2" key="1">
    <citation type="submission" date="2015-04" db="EMBL/GenBank/DDBJ databases">
        <authorList>
            <person name="Syromyatnikov M.Y."/>
            <person name="Popov V.N."/>
        </authorList>
    </citation>
    <scope>NUCLEOTIDE SEQUENCE [LARGE SCALE GENOMIC DNA]</scope>
    <source>
        <strain evidence="1">WF-38-12</strain>
    </source>
</reference>